<dbReference type="AlphaFoldDB" id="A0A6H5IZ67"/>
<dbReference type="Gene3D" id="4.10.60.10">
    <property type="entry name" value="Zinc finger, CCHC-type"/>
    <property type="match status" value="1"/>
</dbReference>
<dbReference type="PANTHER" id="PTHR37984:SF5">
    <property type="entry name" value="PROTEIN NYNRIN-LIKE"/>
    <property type="match status" value="1"/>
</dbReference>
<keyword evidence="1" id="KW-0862">Zinc</keyword>
<dbReference type="InterPro" id="IPR001878">
    <property type="entry name" value="Znf_CCHC"/>
</dbReference>
<evidence type="ECO:0000259" key="3">
    <source>
        <dbReference type="PROSITE" id="PS50158"/>
    </source>
</evidence>
<organism evidence="5 6">
    <name type="scientific">Trichogramma brassicae</name>
    <dbReference type="NCBI Taxonomy" id="86971"/>
    <lineage>
        <taxon>Eukaryota</taxon>
        <taxon>Metazoa</taxon>
        <taxon>Ecdysozoa</taxon>
        <taxon>Arthropoda</taxon>
        <taxon>Hexapoda</taxon>
        <taxon>Insecta</taxon>
        <taxon>Pterygota</taxon>
        <taxon>Neoptera</taxon>
        <taxon>Endopterygota</taxon>
        <taxon>Hymenoptera</taxon>
        <taxon>Apocrita</taxon>
        <taxon>Proctotrupomorpha</taxon>
        <taxon>Chalcidoidea</taxon>
        <taxon>Trichogrammatidae</taxon>
        <taxon>Trichogramma</taxon>
    </lineage>
</organism>
<dbReference type="SUPFAM" id="SSF57756">
    <property type="entry name" value="Retrovirus zinc finger-like domains"/>
    <property type="match status" value="1"/>
</dbReference>
<keyword evidence="1" id="KW-0479">Metal-binding</keyword>
<evidence type="ECO:0000259" key="4">
    <source>
        <dbReference type="PROSITE" id="PS50878"/>
    </source>
</evidence>
<dbReference type="InterPro" id="IPR000477">
    <property type="entry name" value="RT_dom"/>
</dbReference>
<dbReference type="Pfam" id="PF00078">
    <property type="entry name" value="RVT_1"/>
    <property type="match status" value="1"/>
</dbReference>
<feature type="region of interest" description="Disordered" evidence="2">
    <location>
        <begin position="24"/>
        <end position="76"/>
    </location>
</feature>
<proteinExistence type="predicted"/>
<dbReference type="InterPro" id="IPR043128">
    <property type="entry name" value="Rev_trsase/Diguanyl_cyclase"/>
</dbReference>
<dbReference type="Proteomes" id="UP000479190">
    <property type="component" value="Unassembled WGS sequence"/>
</dbReference>
<keyword evidence="1" id="KW-0863">Zinc-finger</keyword>
<dbReference type="GO" id="GO:0003676">
    <property type="term" value="F:nucleic acid binding"/>
    <property type="evidence" value="ECO:0007669"/>
    <property type="project" value="InterPro"/>
</dbReference>
<dbReference type="Gene3D" id="3.10.10.10">
    <property type="entry name" value="HIV Type 1 Reverse Transcriptase, subunit A, domain 1"/>
    <property type="match status" value="1"/>
</dbReference>
<protein>
    <recommendedName>
        <fullName evidence="7">CCHC-type domain-containing protein</fullName>
    </recommendedName>
</protein>
<evidence type="ECO:0000256" key="2">
    <source>
        <dbReference type="SAM" id="MobiDB-lite"/>
    </source>
</evidence>
<feature type="compositionally biased region" description="Polar residues" evidence="2">
    <location>
        <begin position="36"/>
        <end position="74"/>
    </location>
</feature>
<feature type="domain" description="CCHC-type" evidence="3">
    <location>
        <begin position="78"/>
        <end position="94"/>
    </location>
</feature>
<dbReference type="InterPro" id="IPR043502">
    <property type="entry name" value="DNA/RNA_pol_sf"/>
</dbReference>
<gene>
    <name evidence="5" type="ORF">TBRA_LOCUS13595</name>
</gene>
<dbReference type="GO" id="GO:0008270">
    <property type="term" value="F:zinc ion binding"/>
    <property type="evidence" value="ECO:0007669"/>
    <property type="project" value="UniProtKB-KW"/>
</dbReference>
<dbReference type="PROSITE" id="PS50158">
    <property type="entry name" value="ZF_CCHC"/>
    <property type="match status" value="1"/>
</dbReference>
<feature type="domain" description="Reverse transcriptase" evidence="4">
    <location>
        <begin position="362"/>
        <end position="541"/>
    </location>
</feature>
<evidence type="ECO:0000256" key="1">
    <source>
        <dbReference type="PROSITE-ProRule" id="PRU00047"/>
    </source>
</evidence>
<dbReference type="CDD" id="cd01647">
    <property type="entry name" value="RT_LTR"/>
    <property type="match status" value="1"/>
</dbReference>
<dbReference type="PANTHER" id="PTHR37984">
    <property type="entry name" value="PROTEIN CBG26694"/>
    <property type="match status" value="1"/>
</dbReference>
<keyword evidence="6" id="KW-1185">Reference proteome</keyword>
<accession>A0A6H5IZ67</accession>
<name>A0A6H5IZ67_9HYME</name>
<evidence type="ECO:0008006" key="7">
    <source>
        <dbReference type="Google" id="ProtNLM"/>
    </source>
</evidence>
<dbReference type="InterPro" id="IPR036875">
    <property type="entry name" value="Znf_CCHC_sf"/>
</dbReference>
<dbReference type="Pfam" id="PF00098">
    <property type="entry name" value="zf-CCHC"/>
    <property type="match status" value="1"/>
</dbReference>
<reference evidence="5 6" key="1">
    <citation type="submission" date="2020-02" db="EMBL/GenBank/DDBJ databases">
        <authorList>
            <person name="Ferguson B K."/>
        </authorList>
    </citation>
    <scope>NUCLEOTIDE SEQUENCE [LARGE SCALE GENOMIC DNA]</scope>
</reference>
<dbReference type="SUPFAM" id="SSF56672">
    <property type="entry name" value="DNA/RNA polymerases"/>
    <property type="match status" value="1"/>
</dbReference>
<evidence type="ECO:0000313" key="6">
    <source>
        <dbReference type="Proteomes" id="UP000479190"/>
    </source>
</evidence>
<dbReference type="PROSITE" id="PS50878">
    <property type="entry name" value="RT_POL"/>
    <property type="match status" value="1"/>
</dbReference>
<sequence length="596" mass="66981">MSGRVHANVDALLHDIIEYEHKVGQRQERARAQANAGPSTSRRSSNESQATSATERPNARVNNAVSKRPQTNEQGEPRCFNCQAYGHISRNCPEPRVEPYCTSFRSFNRSRQCGLYYEDKFSGNQPITNPVRNNRFEKLWTVGVSRDITGVRNSEHQNRQCNGIKHKVCRLVSDENLPVEILVGRPFTDHETVKYVKEGDTLTFFQVDVPLTAPGLHLRARTDVTMLPNSINFIEIASSDGSCRVPATGNYPVSTRIKEGASIGRGEIAELPVLTIVPEKRPIKMEEIVIGEDASPRVAEELLGIINEFRDCVAVDMSEIGCARGVEIEISEKPGATPVYCKPYKASSAEREKMREILAEWRKAGIVRDTSSPYASPVMLVKKKNGDSRLVVDFRKLNLQTQRVHFPLPDPDEHLAEIGDNNLFITIDLFNGYLQLPIAEKSRHKTAIITPDETAEFNRLIFGLSNGPAYFSKLMHRILQPLRSRSFYFFSMIYFIAGKSWTELRPKLVAVLTALREAGLTMNIRKCQFLKSSVTYLGLEVSANGIKPGQGKVEAIKRFPVPKNVHEIRRFLGLTGFFSTVRAEVRGDRGTAERFT</sequence>
<dbReference type="Gene3D" id="3.30.70.270">
    <property type="match status" value="2"/>
</dbReference>
<evidence type="ECO:0000313" key="5">
    <source>
        <dbReference type="EMBL" id="CAB0041951.1"/>
    </source>
</evidence>
<dbReference type="SMART" id="SM00343">
    <property type="entry name" value="ZnF_C2HC"/>
    <property type="match status" value="1"/>
</dbReference>
<dbReference type="InterPro" id="IPR050951">
    <property type="entry name" value="Retrovirus_Pol_polyprotein"/>
</dbReference>
<dbReference type="OrthoDB" id="7691574at2759"/>
<dbReference type="GO" id="GO:0071897">
    <property type="term" value="P:DNA biosynthetic process"/>
    <property type="evidence" value="ECO:0007669"/>
    <property type="project" value="UniProtKB-ARBA"/>
</dbReference>
<dbReference type="EMBL" id="CADCXV010001140">
    <property type="protein sequence ID" value="CAB0041951.1"/>
    <property type="molecule type" value="Genomic_DNA"/>
</dbReference>